<keyword evidence="3" id="KW-0268">Exocytosis</keyword>
<dbReference type="GO" id="GO:0006893">
    <property type="term" value="P:Golgi to plasma membrane transport"/>
    <property type="evidence" value="ECO:0007669"/>
    <property type="project" value="TreeGrafter"/>
</dbReference>
<dbReference type="GO" id="GO:0000145">
    <property type="term" value="C:exocyst"/>
    <property type="evidence" value="ECO:0007669"/>
    <property type="project" value="TreeGrafter"/>
</dbReference>
<comment type="similarity">
    <text evidence="1">Belongs to the SEC15 family.</text>
</comment>
<protein>
    <recommendedName>
        <fullName evidence="4">Exocyst complex subunit EXOC6/Sec15 C-terminal domain-containing protein</fullName>
    </recommendedName>
</protein>
<feature type="domain" description="Exocyst complex subunit EXOC6/Sec15 C-terminal" evidence="4">
    <location>
        <begin position="100"/>
        <end position="162"/>
    </location>
</feature>
<feature type="domain" description="Exocyst complex subunit EXOC6/Sec15 C-terminal" evidence="4">
    <location>
        <begin position="8"/>
        <end position="81"/>
    </location>
</feature>
<name>A0A9Q1RF36_9SOLA</name>
<dbReference type="Gene3D" id="1.20.58.670">
    <property type="entry name" value="Dsl1p vesicle tethering complex, Tip20p subunit, domain D"/>
    <property type="match status" value="1"/>
</dbReference>
<gene>
    <name evidence="5" type="ORF">K7X08_002753</name>
</gene>
<sequence>MPHDGQLDFYDVVKKYLDRLLTKILDEALLKLINMSIGGVTQAMQMAANMALFECVYDLFFRHATQLLGIALRMAKREMRLFPLTNCDVTEEMLSGLLKKKGGNEYVHEMIIFLETLLSTAQQILPVQVLKRVLQDVMFHISEMIVGALLRESVKRFNVNDVVSGSLMSVLKITSIVGVTSLLRLVEFFLILAASNYLHWVSISLLEIGSAFILKVARYS</sequence>
<dbReference type="PANTHER" id="PTHR12702:SF1">
    <property type="entry name" value="EXOCYST COMPLEX COMPONENT SEC15B"/>
    <property type="match status" value="1"/>
</dbReference>
<dbReference type="Pfam" id="PF04091">
    <property type="entry name" value="Sec15_C"/>
    <property type="match status" value="2"/>
</dbReference>
<dbReference type="Proteomes" id="UP001152561">
    <property type="component" value="Unassembled WGS sequence"/>
</dbReference>
<evidence type="ECO:0000313" key="6">
    <source>
        <dbReference type="Proteomes" id="UP001152561"/>
    </source>
</evidence>
<dbReference type="AlphaFoldDB" id="A0A9Q1RF36"/>
<comment type="caution">
    <text evidence="5">The sequence shown here is derived from an EMBL/GenBank/DDBJ whole genome shotgun (WGS) entry which is preliminary data.</text>
</comment>
<dbReference type="InterPro" id="IPR042044">
    <property type="entry name" value="EXOC6PINT-1/Sec15/Tip20_C_dom2"/>
</dbReference>
<dbReference type="GO" id="GO:0090522">
    <property type="term" value="P:vesicle tethering involved in exocytosis"/>
    <property type="evidence" value="ECO:0007669"/>
    <property type="project" value="InterPro"/>
</dbReference>
<evidence type="ECO:0000313" key="5">
    <source>
        <dbReference type="EMBL" id="KAJ8557128.1"/>
    </source>
</evidence>
<proteinExistence type="inferred from homology"/>
<evidence type="ECO:0000256" key="3">
    <source>
        <dbReference type="ARBA" id="ARBA00022483"/>
    </source>
</evidence>
<accession>A0A9Q1RF36</accession>
<dbReference type="InterPro" id="IPR007225">
    <property type="entry name" value="EXOC6/Sec15"/>
</dbReference>
<dbReference type="OrthoDB" id="10267033at2759"/>
<dbReference type="GO" id="GO:0006886">
    <property type="term" value="P:intracellular protein transport"/>
    <property type="evidence" value="ECO:0007669"/>
    <property type="project" value="InterPro"/>
</dbReference>
<reference evidence="6" key="1">
    <citation type="journal article" date="2023" name="Proc. Natl. Acad. Sci. U.S.A.">
        <title>Genomic and structural basis for evolution of tropane alkaloid biosynthesis.</title>
        <authorList>
            <person name="Wanga Y.-J."/>
            <person name="Taina T."/>
            <person name="Yua J.-Y."/>
            <person name="Lia J."/>
            <person name="Xua B."/>
            <person name="Chenc J."/>
            <person name="D'Auriad J.C."/>
            <person name="Huanga J.-P."/>
            <person name="Huanga S.-X."/>
        </authorList>
    </citation>
    <scope>NUCLEOTIDE SEQUENCE [LARGE SCALE GENOMIC DNA]</scope>
    <source>
        <strain evidence="6">cv. KIB-2019</strain>
    </source>
</reference>
<dbReference type="PANTHER" id="PTHR12702">
    <property type="entry name" value="SEC15"/>
    <property type="match status" value="1"/>
</dbReference>
<dbReference type="Gene3D" id="1.10.357.30">
    <property type="entry name" value="Exocyst complex subunit Sec15 C-terminal domain, N-terminal subdomain"/>
    <property type="match status" value="1"/>
</dbReference>
<evidence type="ECO:0000259" key="4">
    <source>
        <dbReference type="Pfam" id="PF04091"/>
    </source>
</evidence>
<evidence type="ECO:0000256" key="1">
    <source>
        <dbReference type="ARBA" id="ARBA00007944"/>
    </source>
</evidence>
<dbReference type="InterPro" id="IPR042045">
    <property type="entry name" value="EXOC6/Sec15_C_dom1"/>
</dbReference>
<dbReference type="InterPro" id="IPR046361">
    <property type="entry name" value="EXOC6/Sec15_C"/>
</dbReference>
<keyword evidence="2" id="KW-0813">Transport</keyword>
<keyword evidence="6" id="KW-1185">Reference proteome</keyword>
<evidence type="ECO:0000256" key="2">
    <source>
        <dbReference type="ARBA" id="ARBA00022448"/>
    </source>
</evidence>
<organism evidence="5 6">
    <name type="scientific">Anisodus acutangulus</name>
    <dbReference type="NCBI Taxonomy" id="402998"/>
    <lineage>
        <taxon>Eukaryota</taxon>
        <taxon>Viridiplantae</taxon>
        <taxon>Streptophyta</taxon>
        <taxon>Embryophyta</taxon>
        <taxon>Tracheophyta</taxon>
        <taxon>Spermatophyta</taxon>
        <taxon>Magnoliopsida</taxon>
        <taxon>eudicotyledons</taxon>
        <taxon>Gunneridae</taxon>
        <taxon>Pentapetalae</taxon>
        <taxon>asterids</taxon>
        <taxon>lamiids</taxon>
        <taxon>Solanales</taxon>
        <taxon>Solanaceae</taxon>
        <taxon>Solanoideae</taxon>
        <taxon>Hyoscyameae</taxon>
        <taxon>Anisodus</taxon>
    </lineage>
</organism>
<dbReference type="EMBL" id="JAJAGQ010000007">
    <property type="protein sequence ID" value="KAJ8557128.1"/>
    <property type="molecule type" value="Genomic_DNA"/>
</dbReference>
<dbReference type="GO" id="GO:0016020">
    <property type="term" value="C:membrane"/>
    <property type="evidence" value="ECO:0007669"/>
    <property type="project" value="TreeGrafter"/>
</dbReference>